<sequence>MVISSDGKPMVDSRHKKALDLNGKSMSASLLMNGQTARLKPLKDKKKKKRVFRIGNLFRIAFWYFIITGLYCPSSLDSTPEDSPKACKVYFQITDLSIPIIRPYFDTYALPHLEPVLPYYVEAYKRVITPTLIFGRKYGIPFVEKTIVLGKFFWVKFAQPRAEKLYEISYQYYRKNFGPYVDNANKAIIINYYTIQKIFLPKYSNIILSYYDAIKPQIVKGYILAYNVITKNLYPCLKWTVANGEFFFVRTVQPKLKSLYGESVEPQLLKISERLDKYRNARKTKSVSSDVKREVSHQVFKVETNSYMESIPSPSTTKNSDSIGSGDDTCPELSIREKAQKMVASDLKEWQEKYSNSADEAADELEIRVAEIANKFISNQIDNIGIALLKDLKKTVKSGLEKLKADITSFIRESNDNMDKIEALSIAVRKTGISVNEKAQLIRTWRQTQNQKLTEQVDKVVSEILEVLDTIRDLGLQEVGMRWAWSEGVTYKHWAKYHAMKAKFSQWRQDVESMATENSELRIVRLKLDEIEMEALRIAEETVTDLTSLKEIGLWKISVKDASDNFDTKALTNAETSKIKVISSEIYNTDDDKLSSFSSHLHIVTPCLQISETSLPASTFFPSAEDEVMGKSTSVSMIGDVNQVDGESSAWEPNIDSKRIPEAT</sequence>
<feature type="compositionally biased region" description="Basic and acidic residues" evidence="1">
    <location>
        <begin position="655"/>
        <end position="664"/>
    </location>
</feature>
<dbReference type="Proteomes" id="UP000286134">
    <property type="component" value="Unassembled WGS sequence"/>
</dbReference>
<dbReference type="AlphaFoldDB" id="A0A420HPW0"/>
<feature type="region of interest" description="Disordered" evidence="1">
    <location>
        <begin position="644"/>
        <end position="664"/>
    </location>
</feature>
<name>A0A420HPW0_9PEZI</name>
<keyword evidence="3" id="KW-1185">Reference proteome</keyword>
<comment type="caution">
    <text evidence="2">The sequence shown here is derived from an EMBL/GenBank/DDBJ whole genome shotgun (WGS) entry which is preliminary data.</text>
</comment>
<dbReference type="PANTHER" id="PTHR23242">
    <property type="entry name" value="TRANSCRIPTION FACTOR HOXA13"/>
    <property type="match status" value="1"/>
</dbReference>
<gene>
    <name evidence="2" type="ORF">OnM2_060015</name>
</gene>
<dbReference type="EMBL" id="MCFK01006048">
    <property type="protein sequence ID" value="RKF59409.1"/>
    <property type="molecule type" value="Genomic_DNA"/>
</dbReference>
<dbReference type="PANTHER" id="PTHR23242:SF9">
    <property type="entry name" value="TRANSCRIPTION FACTOR HOXA13"/>
    <property type="match status" value="1"/>
</dbReference>
<dbReference type="STRING" id="212602.A0A420HPW0"/>
<evidence type="ECO:0000256" key="1">
    <source>
        <dbReference type="SAM" id="MobiDB-lite"/>
    </source>
</evidence>
<evidence type="ECO:0000313" key="3">
    <source>
        <dbReference type="Proteomes" id="UP000286134"/>
    </source>
</evidence>
<reference evidence="2 3" key="1">
    <citation type="journal article" date="2018" name="BMC Genomics">
        <title>Comparative genome analyses reveal sequence features reflecting distinct modes of host-adaptation between dicot and monocot powdery mildew.</title>
        <authorList>
            <person name="Wu Y."/>
            <person name="Ma X."/>
            <person name="Pan Z."/>
            <person name="Kale S.D."/>
            <person name="Song Y."/>
            <person name="King H."/>
            <person name="Zhang Q."/>
            <person name="Presley C."/>
            <person name="Deng X."/>
            <person name="Wei C.I."/>
            <person name="Xiao S."/>
        </authorList>
    </citation>
    <scope>NUCLEOTIDE SEQUENCE [LARGE SCALE GENOMIC DNA]</scope>
    <source>
        <strain evidence="2">UMSG2</strain>
    </source>
</reference>
<dbReference type="OrthoDB" id="3260408at2759"/>
<protein>
    <submittedName>
        <fullName evidence="2">Uncharacterized protein</fullName>
    </submittedName>
</protein>
<accession>A0A420HPW0</accession>
<proteinExistence type="predicted"/>
<evidence type="ECO:0000313" key="2">
    <source>
        <dbReference type="EMBL" id="RKF59409.1"/>
    </source>
</evidence>
<organism evidence="2 3">
    <name type="scientific">Erysiphe neolycopersici</name>
    <dbReference type="NCBI Taxonomy" id="212602"/>
    <lineage>
        <taxon>Eukaryota</taxon>
        <taxon>Fungi</taxon>
        <taxon>Dikarya</taxon>
        <taxon>Ascomycota</taxon>
        <taxon>Pezizomycotina</taxon>
        <taxon>Leotiomycetes</taxon>
        <taxon>Erysiphales</taxon>
        <taxon>Erysiphaceae</taxon>
        <taxon>Erysiphe</taxon>
    </lineage>
</organism>